<sequence length="66" mass="8073">MDLMSRLNYDKVYTVEHYVKVCDFGDVHRSCHNLLDSNFFECWKYSKKRTARSEEEEEEEEETQDE</sequence>
<gene>
    <name evidence="2" type="ORF">EJ08DRAFT_649807</name>
</gene>
<dbReference type="AlphaFoldDB" id="A0A9P4NRB8"/>
<comment type="caution">
    <text evidence="2">The sequence shown here is derived from an EMBL/GenBank/DDBJ whole genome shotgun (WGS) entry which is preliminary data.</text>
</comment>
<organism evidence="2 3">
    <name type="scientific">Tothia fuscella</name>
    <dbReference type="NCBI Taxonomy" id="1048955"/>
    <lineage>
        <taxon>Eukaryota</taxon>
        <taxon>Fungi</taxon>
        <taxon>Dikarya</taxon>
        <taxon>Ascomycota</taxon>
        <taxon>Pezizomycotina</taxon>
        <taxon>Dothideomycetes</taxon>
        <taxon>Pleosporomycetidae</taxon>
        <taxon>Venturiales</taxon>
        <taxon>Cylindrosympodiaceae</taxon>
        <taxon>Tothia</taxon>
    </lineage>
</organism>
<feature type="domain" description="DUF6590" evidence="1">
    <location>
        <begin position="2"/>
        <end position="35"/>
    </location>
</feature>
<protein>
    <recommendedName>
        <fullName evidence="1">DUF6590 domain-containing protein</fullName>
    </recommendedName>
</protein>
<reference evidence="2" key="1">
    <citation type="journal article" date="2020" name="Stud. Mycol.">
        <title>101 Dothideomycetes genomes: a test case for predicting lifestyles and emergence of pathogens.</title>
        <authorList>
            <person name="Haridas S."/>
            <person name="Albert R."/>
            <person name="Binder M."/>
            <person name="Bloem J."/>
            <person name="Labutti K."/>
            <person name="Salamov A."/>
            <person name="Andreopoulos B."/>
            <person name="Baker S."/>
            <person name="Barry K."/>
            <person name="Bills G."/>
            <person name="Bluhm B."/>
            <person name="Cannon C."/>
            <person name="Castanera R."/>
            <person name="Culley D."/>
            <person name="Daum C."/>
            <person name="Ezra D."/>
            <person name="Gonzalez J."/>
            <person name="Henrissat B."/>
            <person name="Kuo A."/>
            <person name="Liang C."/>
            <person name="Lipzen A."/>
            <person name="Lutzoni F."/>
            <person name="Magnuson J."/>
            <person name="Mondo S."/>
            <person name="Nolan M."/>
            <person name="Ohm R."/>
            <person name="Pangilinan J."/>
            <person name="Park H.-J."/>
            <person name="Ramirez L."/>
            <person name="Alfaro M."/>
            <person name="Sun H."/>
            <person name="Tritt A."/>
            <person name="Yoshinaga Y."/>
            <person name="Zwiers L.-H."/>
            <person name="Turgeon B."/>
            <person name="Goodwin S."/>
            <person name="Spatafora J."/>
            <person name="Crous P."/>
            <person name="Grigoriev I."/>
        </authorList>
    </citation>
    <scope>NUCLEOTIDE SEQUENCE</scope>
    <source>
        <strain evidence="2">CBS 130266</strain>
    </source>
</reference>
<proteinExistence type="predicted"/>
<evidence type="ECO:0000313" key="3">
    <source>
        <dbReference type="Proteomes" id="UP000800235"/>
    </source>
</evidence>
<name>A0A9P4NRB8_9PEZI</name>
<dbReference type="OrthoDB" id="3559580at2759"/>
<accession>A0A9P4NRB8</accession>
<dbReference type="Proteomes" id="UP000800235">
    <property type="component" value="Unassembled WGS sequence"/>
</dbReference>
<keyword evidence="3" id="KW-1185">Reference proteome</keyword>
<dbReference type="EMBL" id="MU007040">
    <property type="protein sequence ID" value="KAF2430247.1"/>
    <property type="molecule type" value="Genomic_DNA"/>
</dbReference>
<dbReference type="Pfam" id="PF20233">
    <property type="entry name" value="DUF6590"/>
    <property type="match status" value="1"/>
</dbReference>
<evidence type="ECO:0000313" key="2">
    <source>
        <dbReference type="EMBL" id="KAF2430247.1"/>
    </source>
</evidence>
<evidence type="ECO:0000259" key="1">
    <source>
        <dbReference type="Pfam" id="PF20233"/>
    </source>
</evidence>
<dbReference type="InterPro" id="IPR046497">
    <property type="entry name" value="DUF6590"/>
</dbReference>